<dbReference type="EMBL" id="JAHVAH010000001">
    <property type="protein sequence ID" value="MBW0144922.1"/>
    <property type="molecule type" value="Genomic_DNA"/>
</dbReference>
<sequence>MIVTYRVKSALLAAGAAFLAFPGAAEAQDQGRPQQDEDDRAIVVEGEREEVEERRPVRQYKGRRSVDQYGVQTGGEGLNGELNVDWQLIGMLRQLETNSLMSRYGHAGFMAYCVITSVGNGAAAYVDTSSEPDYQELLRAYRYKHMQCANAAERAAPAMLVNAAIAEMLVVRNVAPPPLRAKKDEIDMVKASVFLRGPEGDSNIATVGRCATIFSPGYAYDVLYTEPGSDEEEEALNDLYANTPECGLSEAPDGLDTIFQRTALAMGLFKWRGISPETVPDEGPTLKGLSDR</sequence>
<protein>
    <submittedName>
        <fullName evidence="2">Uncharacterized protein</fullName>
    </submittedName>
</protein>
<keyword evidence="1" id="KW-0732">Signal</keyword>
<name>A0ABS6V6V8_9SPHN</name>
<evidence type="ECO:0000313" key="2">
    <source>
        <dbReference type="EMBL" id="MBW0144922.1"/>
    </source>
</evidence>
<organism evidence="2 3">
    <name type="scientific">Sphingomicrobium clamense</name>
    <dbReference type="NCBI Taxonomy" id="2851013"/>
    <lineage>
        <taxon>Bacteria</taxon>
        <taxon>Pseudomonadati</taxon>
        <taxon>Pseudomonadota</taxon>
        <taxon>Alphaproteobacteria</taxon>
        <taxon>Sphingomonadales</taxon>
        <taxon>Sphingomonadaceae</taxon>
        <taxon>Sphingomicrobium</taxon>
    </lineage>
</organism>
<accession>A0ABS6V6V8</accession>
<comment type="caution">
    <text evidence="2">The sequence shown here is derived from an EMBL/GenBank/DDBJ whole genome shotgun (WGS) entry which is preliminary data.</text>
</comment>
<evidence type="ECO:0000256" key="1">
    <source>
        <dbReference type="SAM" id="SignalP"/>
    </source>
</evidence>
<dbReference type="RefSeq" id="WP_218632871.1">
    <property type="nucleotide sequence ID" value="NZ_JAHVAH010000001.1"/>
</dbReference>
<gene>
    <name evidence="2" type="ORF">KTQ36_06390</name>
</gene>
<proteinExistence type="predicted"/>
<evidence type="ECO:0000313" key="3">
    <source>
        <dbReference type="Proteomes" id="UP000698028"/>
    </source>
</evidence>
<keyword evidence="3" id="KW-1185">Reference proteome</keyword>
<feature type="chain" id="PRO_5047173383" evidence="1">
    <location>
        <begin position="28"/>
        <end position="292"/>
    </location>
</feature>
<reference evidence="2 3" key="1">
    <citation type="submission" date="2021-07" db="EMBL/GenBank/DDBJ databases">
        <title>The draft genome sequence of Sphingomicrobium sp. B8.</title>
        <authorList>
            <person name="Mu L."/>
        </authorList>
    </citation>
    <scope>NUCLEOTIDE SEQUENCE [LARGE SCALE GENOMIC DNA]</scope>
    <source>
        <strain evidence="2 3">B8</strain>
    </source>
</reference>
<feature type="signal peptide" evidence="1">
    <location>
        <begin position="1"/>
        <end position="27"/>
    </location>
</feature>
<dbReference type="Proteomes" id="UP000698028">
    <property type="component" value="Unassembled WGS sequence"/>
</dbReference>